<dbReference type="AlphaFoldDB" id="A0A1G7F7P3"/>
<dbReference type="InterPro" id="IPR046184">
    <property type="entry name" value="DUF6212"/>
</dbReference>
<reference evidence="1 2" key="1">
    <citation type="submission" date="2016-10" db="EMBL/GenBank/DDBJ databases">
        <authorList>
            <person name="de Groot N.N."/>
        </authorList>
    </citation>
    <scope>NUCLEOTIDE SEQUENCE [LARGE SCALE GENOMIC DNA]</scope>
    <source>
        <strain evidence="1 2">CGMCC 1.9109</strain>
    </source>
</reference>
<dbReference type="OrthoDB" id="8479322at2"/>
<protein>
    <submittedName>
        <fullName evidence="1">Uncharacterized protein</fullName>
    </submittedName>
</protein>
<proteinExistence type="predicted"/>
<name>A0A1G7F7P3_9PROT</name>
<dbReference type="STRING" id="637679.GCA_001550055_01628"/>
<gene>
    <name evidence="1" type="ORF">SAMN04488071_3656</name>
</gene>
<dbReference type="Pfam" id="PF19717">
    <property type="entry name" value="DUF6212"/>
    <property type="match status" value="2"/>
</dbReference>
<evidence type="ECO:0000313" key="2">
    <source>
        <dbReference type="Proteomes" id="UP000183685"/>
    </source>
</evidence>
<organism evidence="1 2">
    <name type="scientific">Kordiimonas lacus</name>
    <dbReference type="NCBI Taxonomy" id="637679"/>
    <lineage>
        <taxon>Bacteria</taxon>
        <taxon>Pseudomonadati</taxon>
        <taxon>Pseudomonadota</taxon>
        <taxon>Alphaproteobacteria</taxon>
        <taxon>Kordiimonadales</taxon>
        <taxon>Kordiimonadaceae</taxon>
        <taxon>Kordiimonas</taxon>
    </lineage>
</organism>
<evidence type="ECO:0000313" key="1">
    <source>
        <dbReference type="EMBL" id="SDE71927.1"/>
    </source>
</evidence>
<dbReference type="Proteomes" id="UP000183685">
    <property type="component" value="Unassembled WGS sequence"/>
</dbReference>
<dbReference type="RefSeq" id="WP_068303680.1">
    <property type="nucleotide sequence ID" value="NZ_FNAK01000009.1"/>
</dbReference>
<keyword evidence="2" id="KW-1185">Reference proteome</keyword>
<dbReference type="EMBL" id="FNAK01000009">
    <property type="protein sequence ID" value="SDE71927.1"/>
    <property type="molecule type" value="Genomic_DNA"/>
</dbReference>
<accession>A0A1G7F7P3</accession>
<sequence length="715" mass="76161">MKIELTVSAFRTAYSGASLFLVGEDVLPALQDMLGNDIRFLLLGADGCIYSAGEERGGLDTRRAPVGMAIGVRGMLVGKATHAAAKAWDEHARRQQMFTPAPIRLLTGMKGRMRLDGARFMLDCKTSEAADLQAQMADKEAGMSYLRRKNESLLLNLEKARRMIRGAGFGLQHIAAELPVGDETVGPGGTVNTCHFSQFLPADASGLWAVALYVMSADSETASPDGYLEVRVLRASDGKCLAQDAKPYVLSKGWLQFDLSGACSAVFGDAVLEVSWSSDADNAPLLALAGVDADRFGDDAGQTLALRLMKGLADPMGDVGTGDGYDLSPFRHCPVAPHVLRRRAAWAFGDLLTDIPYGESLVSTGADGDNWVQTHPHEKGPSGVKVRGALAAGVAEVSISVLTDHESGPNCLYSILAVEHLEGEDDAARSRKVLACLAGNTANQDNGIHAAQAMVAPKQTKTLTLNLEAPLENRADLYLVVEVPGGKATYGWCRWSGLEIGLEWGALEVREMPTPSNSAAALRMRSLKFPALAGRIEFVSGAKKLDELSKSLGFSPLLVSEETGSLQTHPLQDGLSAAIFEGGVPTTTLRVASEVETAHDAAPAFLYVLAVVSPSVTEKARAIRNVMSRIDPQNPATWQGINGRKTVQWQAKVLYARQAATIEIELALALDAPGDAVFAVKPAGQSVSYGWCRWYSLNITTAPETPLLAGPVDHG</sequence>